<dbReference type="EMBL" id="MGAG01000018">
    <property type="protein sequence ID" value="OGK40782.1"/>
    <property type="molecule type" value="Genomic_DNA"/>
</dbReference>
<sequence>MCVIIISYYDRNTIYKLFVFKETLWGGKYFLGLTSKSFKPTPPKKTGGIFFGQNYYKFPHPQTERVFLKNIITKRSGKRYSLRLYPTG</sequence>
<dbReference type="AlphaFoldDB" id="A0A1F7IBQ6"/>
<name>A0A1F7IBQ6_9BACT</name>
<reference evidence="1 2" key="1">
    <citation type="journal article" date="2016" name="Nat. Commun.">
        <title>Thousands of microbial genomes shed light on interconnected biogeochemical processes in an aquifer system.</title>
        <authorList>
            <person name="Anantharaman K."/>
            <person name="Brown C.T."/>
            <person name="Hug L.A."/>
            <person name="Sharon I."/>
            <person name="Castelle C.J."/>
            <person name="Probst A.J."/>
            <person name="Thomas B.C."/>
            <person name="Singh A."/>
            <person name="Wilkins M.J."/>
            <person name="Karaoz U."/>
            <person name="Brodie E.L."/>
            <person name="Williams K.H."/>
            <person name="Hubbard S.S."/>
            <person name="Banfield J.F."/>
        </authorList>
    </citation>
    <scope>NUCLEOTIDE SEQUENCE [LARGE SCALE GENOMIC DNA]</scope>
</reference>
<protein>
    <submittedName>
        <fullName evidence="1">Uncharacterized protein</fullName>
    </submittedName>
</protein>
<proteinExistence type="predicted"/>
<evidence type="ECO:0000313" key="1">
    <source>
        <dbReference type="EMBL" id="OGK40782.1"/>
    </source>
</evidence>
<dbReference type="STRING" id="1802056.A2954_05595"/>
<organism evidence="1 2">
    <name type="scientific">Candidatus Roizmanbacteria bacterium RIFCSPLOWO2_01_FULL_37_12</name>
    <dbReference type="NCBI Taxonomy" id="1802056"/>
    <lineage>
        <taxon>Bacteria</taxon>
        <taxon>Candidatus Roizmaniibacteriota</taxon>
    </lineage>
</organism>
<evidence type="ECO:0000313" key="2">
    <source>
        <dbReference type="Proteomes" id="UP000177698"/>
    </source>
</evidence>
<accession>A0A1F7IBQ6</accession>
<dbReference type="Proteomes" id="UP000177698">
    <property type="component" value="Unassembled WGS sequence"/>
</dbReference>
<comment type="caution">
    <text evidence="1">The sequence shown here is derived from an EMBL/GenBank/DDBJ whole genome shotgun (WGS) entry which is preliminary data.</text>
</comment>
<gene>
    <name evidence="1" type="ORF">A2954_05595</name>
</gene>